<evidence type="ECO:0000313" key="1">
    <source>
        <dbReference type="EMBL" id="OSI24613.1"/>
    </source>
</evidence>
<organism evidence="1 2">
    <name type="scientific">Neisseria dumasiana</name>
    <dbReference type="NCBI Taxonomy" id="1931275"/>
    <lineage>
        <taxon>Bacteria</taxon>
        <taxon>Pseudomonadati</taxon>
        <taxon>Pseudomonadota</taxon>
        <taxon>Betaproteobacteria</taxon>
        <taxon>Neisseriales</taxon>
        <taxon>Neisseriaceae</taxon>
        <taxon>Neisseria</taxon>
    </lineage>
</organism>
<dbReference type="Gene3D" id="1.10.10.60">
    <property type="entry name" value="Homeodomain-like"/>
    <property type="match status" value="1"/>
</dbReference>
<dbReference type="EMBL" id="MTAB01000003">
    <property type="protein sequence ID" value="OSI24613.1"/>
    <property type="molecule type" value="Genomic_DNA"/>
</dbReference>
<dbReference type="InterPro" id="IPR048683">
    <property type="entry name" value="Sf6_terminase"/>
</dbReference>
<evidence type="ECO:0008006" key="3">
    <source>
        <dbReference type="Google" id="ProtNLM"/>
    </source>
</evidence>
<comment type="caution">
    <text evidence="1">The sequence shown here is derived from an EMBL/GenBank/DDBJ whole genome shotgun (WGS) entry which is preliminary data.</text>
</comment>
<accession>A0A1X3DKB4</accession>
<dbReference type="Pfam" id="PF20901">
    <property type="entry name" value="Sf6_terminase"/>
    <property type="match status" value="1"/>
</dbReference>
<dbReference type="RefSeq" id="WP_085357979.1">
    <property type="nucleotide sequence ID" value="NZ_MTAB01000003.1"/>
</dbReference>
<sequence length="131" mass="14640">MIKNKPKVQERICDMLAQGKSMVAICGLENMPAQSTVYKWLAESEEFSERYARAREMQADLYADQIIKIADDCEPEAAAVAKAKAQIDARKWLAARLAPKKYGDRLDVSARATVRVETRSLADIFTDGQSV</sequence>
<dbReference type="AlphaFoldDB" id="A0A1X3DKB4"/>
<proteinExistence type="predicted"/>
<protein>
    <recommendedName>
        <fullName evidence="3">Terminase small subunit</fullName>
    </recommendedName>
</protein>
<dbReference type="OrthoDB" id="7573036at2"/>
<reference evidence="2" key="1">
    <citation type="submission" date="2017-01" db="EMBL/GenBank/DDBJ databases">
        <authorList>
            <person name="Mah S.A."/>
            <person name="Swanson W.J."/>
            <person name="Moy G.W."/>
            <person name="Vacquier V.D."/>
        </authorList>
    </citation>
    <scope>NUCLEOTIDE SEQUENCE [LARGE SCALE GENOMIC DNA]</scope>
    <source>
        <strain evidence="2">124861</strain>
    </source>
</reference>
<evidence type="ECO:0000313" key="2">
    <source>
        <dbReference type="Proteomes" id="UP000193303"/>
    </source>
</evidence>
<name>A0A1X3DKB4_9NEIS</name>
<dbReference type="Proteomes" id="UP000193303">
    <property type="component" value="Unassembled WGS sequence"/>
</dbReference>
<gene>
    <name evidence="1" type="ORF">BV912_01800</name>
</gene>